<keyword evidence="6" id="KW-0732">Signal</keyword>
<dbReference type="GO" id="GO:0030151">
    <property type="term" value="F:molybdenum ion binding"/>
    <property type="evidence" value="ECO:0007669"/>
    <property type="project" value="TreeGrafter"/>
</dbReference>
<gene>
    <name evidence="11" type="ORF">S01H1_73920</name>
</gene>
<evidence type="ECO:0000256" key="3">
    <source>
        <dbReference type="ARBA" id="ARBA00010312"/>
    </source>
</evidence>
<feature type="non-terminal residue" evidence="11">
    <location>
        <position position="1"/>
    </location>
</feature>
<keyword evidence="10" id="KW-0411">Iron-sulfur</keyword>
<comment type="caution">
    <text evidence="11">The sequence shown here is derived from an EMBL/GenBank/DDBJ whole genome shotgun (WGS) entry which is preliminary data.</text>
</comment>
<dbReference type="GO" id="GO:0051539">
    <property type="term" value="F:4 iron, 4 sulfur cluster binding"/>
    <property type="evidence" value="ECO:0007669"/>
    <property type="project" value="UniProtKB-KW"/>
</dbReference>
<dbReference type="Gene3D" id="3.40.228.10">
    <property type="entry name" value="Dimethylsulfoxide Reductase, domain 2"/>
    <property type="match status" value="1"/>
</dbReference>
<keyword evidence="9" id="KW-0408">Iron</keyword>
<keyword evidence="4" id="KW-0004">4Fe-4S</keyword>
<comment type="cofactor">
    <cofactor evidence="1">
        <name>[4Fe-4S] cluster</name>
        <dbReference type="ChEBI" id="CHEBI:49883"/>
    </cofactor>
</comment>
<evidence type="ECO:0000256" key="5">
    <source>
        <dbReference type="ARBA" id="ARBA00022723"/>
    </source>
</evidence>
<dbReference type="EMBL" id="BARS01049420">
    <property type="protein sequence ID" value="GAG32740.1"/>
    <property type="molecule type" value="Genomic_DNA"/>
</dbReference>
<dbReference type="FunFam" id="3.40.228.10:FF:000009">
    <property type="entry name" value="Formate dehydrogenase, alpha subunit, selenocysteine-containing"/>
    <property type="match status" value="1"/>
</dbReference>
<feature type="non-terminal residue" evidence="11">
    <location>
        <position position="241"/>
    </location>
</feature>
<evidence type="ECO:0000256" key="10">
    <source>
        <dbReference type="ARBA" id="ARBA00023014"/>
    </source>
</evidence>
<dbReference type="GO" id="GO:0009055">
    <property type="term" value="F:electron transfer activity"/>
    <property type="evidence" value="ECO:0007669"/>
    <property type="project" value="TreeGrafter"/>
</dbReference>
<dbReference type="GO" id="GO:0042597">
    <property type="term" value="C:periplasmic space"/>
    <property type="evidence" value="ECO:0007669"/>
    <property type="project" value="UniProtKB-SubCell"/>
</dbReference>
<keyword evidence="8" id="KW-0560">Oxidoreductase</keyword>
<name>X0WQ06_9ZZZZ</name>
<comment type="similarity">
    <text evidence="3">Belongs to the prokaryotic molybdopterin-containing oxidoreductase family.</text>
</comment>
<evidence type="ECO:0000256" key="6">
    <source>
        <dbReference type="ARBA" id="ARBA00022729"/>
    </source>
</evidence>
<dbReference type="SUPFAM" id="SSF53706">
    <property type="entry name" value="Formate dehydrogenase/DMSO reductase, domains 1-3"/>
    <property type="match status" value="1"/>
</dbReference>
<dbReference type="GO" id="GO:0016491">
    <property type="term" value="F:oxidoreductase activity"/>
    <property type="evidence" value="ECO:0007669"/>
    <property type="project" value="UniProtKB-KW"/>
</dbReference>
<evidence type="ECO:0000256" key="2">
    <source>
        <dbReference type="ARBA" id="ARBA00004418"/>
    </source>
</evidence>
<evidence type="ECO:0000256" key="9">
    <source>
        <dbReference type="ARBA" id="ARBA00023004"/>
    </source>
</evidence>
<protein>
    <recommendedName>
        <fullName evidence="12">Molybdopterin oxidoreductase domain-containing protein</fullName>
    </recommendedName>
</protein>
<dbReference type="GO" id="GO:0009061">
    <property type="term" value="P:anaerobic respiration"/>
    <property type="evidence" value="ECO:0007669"/>
    <property type="project" value="TreeGrafter"/>
</dbReference>
<dbReference type="Gene3D" id="2.40.40.20">
    <property type="match status" value="1"/>
</dbReference>
<dbReference type="PANTHER" id="PTHR43598">
    <property type="entry name" value="TUNGSTEN-CONTAINING FORMYLMETHANOFURAN DEHYDROGENASE 2 SUBUNIT B"/>
    <property type="match status" value="1"/>
</dbReference>
<dbReference type="PANTHER" id="PTHR43598:SF1">
    <property type="entry name" value="FORMATE DEHYDROGENASE-O MAJOR SUBUNIT"/>
    <property type="match status" value="1"/>
</dbReference>
<evidence type="ECO:0000256" key="7">
    <source>
        <dbReference type="ARBA" id="ARBA00022764"/>
    </source>
</evidence>
<accession>X0WQ06</accession>
<evidence type="ECO:0000256" key="4">
    <source>
        <dbReference type="ARBA" id="ARBA00022485"/>
    </source>
</evidence>
<reference evidence="11" key="1">
    <citation type="journal article" date="2014" name="Front. Microbiol.">
        <title>High frequency of phylogenetically diverse reductive dehalogenase-homologous genes in deep subseafloor sedimentary metagenomes.</title>
        <authorList>
            <person name="Kawai M."/>
            <person name="Futagami T."/>
            <person name="Toyoda A."/>
            <person name="Takaki Y."/>
            <person name="Nishi S."/>
            <person name="Hori S."/>
            <person name="Arai W."/>
            <person name="Tsubouchi T."/>
            <person name="Morono Y."/>
            <person name="Uchiyama I."/>
            <person name="Ito T."/>
            <person name="Fujiyama A."/>
            <person name="Inagaki F."/>
            <person name="Takami H."/>
        </authorList>
    </citation>
    <scope>NUCLEOTIDE SEQUENCE</scope>
    <source>
        <strain evidence="11">Expedition CK06-06</strain>
    </source>
</reference>
<proteinExistence type="inferred from homology"/>
<evidence type="ECO:0000256" key="1">
    <source>
        <dbReference type="ARBA" id="ARBA00001966"/>
    </source>
</evidence>
<dbReference type="AlphaFoldDB" id="X0WQ06"/>
<keyword evidence="7" id="KW-0574">Periplasm</keyword>
<organism evidence="11">
    <name type="scientific">marine sediment metagenome</name>
    <dbReference type="NCBI Taxonomy" id="412755"/>
    <lineage>
        <taxon>unclassified sequences</taxon>
        <taxon>metagenomes</taxon>
        <taxon>ecological metagenomes</taxon>
    </lineage>
</organism>
<sequence length="241" mass="27055">SARWMQWRYKGANPPGEAREDLWIISKLVLELKGLYAGEGGPTAEAITKLSWDYGDPPDVHKVAKEINGYDLSTGKLLPSLTKLKADGTTSSGNWIFCGSYTEEGNMAARRDPVDTTGIGLFPNWAWAWPLNRRIWYNRASVNLDGEPWDAKHPVIKWDAVANKWVGDVPDGGWPPFNASGKYPFIMKKPYGRAHLFGMGRVDGPLPEHYEPWESPVKNFMSSVEFNPVCDLWETSERGTP</sequence>
<keyword evidence="5" id="KW-0479">Metal-binding</keyword>
<evidence type="ECO:0000256" key="8">
    <source>
        <dbReference type="ARBA" id="ARBA00023002"/>
    </source>
</evidence>
<comment type="subcellular location">
    <subcellularLocation>
        <location evidence="2">Periplasm</location>
    </subcellularLocation>
</comment>
<dbReference type="Gene3D" id="3.40.50.740">
    <property type="match status" value="1"/>
</dbReference>
<evidence type="ECO:0008006" key="12">
    <source>
        <dbReference type="Google" id="ProtNLM"/>
    </source>
</evidence>
<evidence type="ECO:0000313" key="11">
    <source>
        <dbReference type="EMBL" id="GAG32740.1"/>
    </source>
</evidence>